<evidence type="ECO:0000256" key="1">
    <source>
        <dbReference type="SAM" id="Phobius"/>
    </source>
</evidence>
<organism evidence="2 3">
    <name type="scientific">Roridomyces roridus</name>
    <dbReference type="NCBI Taxonomy" id="1738132"/>
    <lineage>
        <taxon>Eukaryota</taxon>
        <taxon>Fungi</taxon>
        <taxon>Dikarya</taxon>
        <taxon>Basidiomycota</taxon>
        <taxon>Agaricomycotina</taxon>
        <taxon>Agaricomycetes</taxon>
        <taxon>Agaricomycetidae</taxon>
        <taxon>Agaricales</taxon>
        <taxon>Marasmiineae</taxon>
        <taxon>Mycenaceae</taxon>
        <taxon>Roridomyces</taxon>
    </lineage>
</organism>
<feature type="transmembrane region" description="Helical" evidence="1">
    <location>
        <begin position="6"/>
        <end position="26"/>
    </location>
</feature>
<feature type="non-terminal residue" evidence="2">
    <location>
        <position position="161"/>
    </location>
</feature>
<dbReference type="Proteomes" id="UP001221142">
    <property type="component" value="Unassembled WGS sequence"/>
</dbReference>
<evidence type="ECO:0000313" key="2">
    <source>
        <dbReference type="EMBL" id="KAJ7626121.1"/>
    </source>
</evidence>
<keyword evidence="1" id="KW-0812">Transmembrane</keyword>
<keyword evidence="1" id="KW-0472">Membrane</keyword>
<name>A0AAD7BNI6_9AGAR</name>
<feature type="transmembrane region" description="Helical" evidence="1">
    <location>
        <begin position="84"/>
        <end position="102"/>
    </location>
</feature>
<sequence>MEWVWQVLIVSLEVLIEVTLALRVVAIYGFNRMILLCFLGATGAVVGVSLWAVIEYGEHTDLIEEPGFRGCHAAVDRAAALRPATIWELILAFDSLVFALTVRRAYQRHSLPLYSGSLMQRMATDGSMYFGYVTIQTKRATTVSIIQDNHVSQFCQRTNLI</sequence>
<dbReference type="AlphaFoldDB" id="A0AAD7BNI6"/>
<protein>
    <submittedName>
        <fullName evidence="2">Uncharacterized protein</fullName>
    </submittedName>
</protein>
<proteinExistence type="predicted"/>
<reference evidence="2" key="1">
    <citation type="submission" date="2023-03" db="EMBL/GenBank/DDBJ databases">
        <title>Massive genome expansion in bonnet fungi (Mycena s.s.) driven by repeated elements and novel gene families across ecological guilds.</title>
        <authorList>
            <consortium name="Lawrence Berkeley National Laboratory"/>
            <person name="Harder C.B."/>
            <person name="Miyauchi S."/>
            <person name="Viragh M."/>
            <person name="Kuo A."/>
            <person name="Thoen E."/>
            <person name="Andreopoulos B."/>
            <person name="Lu D."/>
            <person name="Skrede I."/>
            <person name="Drula E."/>
            <person name="Henrissat B."/>
            <person name="Morin E."/>
            <person name="Kohler A."/>
            <person name="Barry K."/>
            <person name="LaButti K."/>
            <person name="Morin E."/>
            <person name="Salamov A."/>
            <person name="Lipzen A."/>
            <person name="Mereny Z."/>
            <person name="Hegedus B."/>
            <person name="Baldrian P."/>
            <person name="Stursova M."/>
            <person name="Weitz H."/>
            <person name="Taylor A."/>
            <person name="Grigoriev I.V."/>
            <person name="Nagy L.G."/>
            <person name="Martin F."/>
            <person name="Kauserud H."/>
        </authorList>
    </citation>
    <scope>NUCLEOTIDE SEQUENCE</scope>
    <source>
        <strain evidence="2">9284</strain>
    </source>
</reference>
<keyword evidence="1" id="KW-1133">Transmembrane helix</keyword>
<gene>
    <name evidence="2" type="ORF">FB45DRAFT_1060632</name>
</gene>
<keyword evidence="3" id="KW-1185">Reference proteome</keyword>
<evidence type="ECO:0000313" key="3">
    <source>
        <dbReference type="Proteomes" id="UP001221142"/>
    </source>
</evidence>
<dbReference type="EMBL" id="JARKIF010000012">
    <property type="protein sequence ID" value="KAJ7626121.1"/>
    <property type="molecule type" value="Genomic_DNA"/>
</dbReference>
<feature type="transmembrane region" description="Helical" evidence="1">
    <location>
        <begin position="33"/>
        <end position="54"/>
    </location>
</feature>
<accession>A0AAD7BNI6</accession>
<comment type="caution">
    <text evidence="2">The sequence shown here is derived from an EMBL/GenBank/DDBJ whole genome shotgun (WGS) entry which is preliminary data.</text>
</comment>